<evidence type="ECO:0000313" key="1">
    <source>
        <dbReference type="EMBL" id="PXF59771.1"/>
    </source>
</evidence>
<name>A0AC61L1H7_9EURY</name>
<reference evidence="1" key="1">
    <citation type="submission" date="2018-01" db="EMBL/GenBank/DDBJ databases">
        <authorList>
            <person name="Krukenberg V."/>
        </authorList>
    </citation>
    <scope>NUCLEOTIDE SEQUENCE</scope>
    <source>
        <strain evidence="1">E20ANME2</strain>
    </source>
</reference>
<proteinExistence type="predicted"/>
<dbReference type="Proteomes" id="UP000248329">
    <property type="component" value="Unassembled WGS sequence"/>
</dbReference>
<comment type="caution">
    <text evidence="1">The sequence shown here is derived from an EMBL/GenBank/DDBJ whole genome shotgun (WGS) entry which is preliminary data.</text>
</comment>
<accession>A0AC61L1H7</accession>
<dbReference type="EMBL" id="PQXF01000022">
    <property type="protein sequence ID" value="PXF59771.1"/>
    <property type="molecule type" value="Genomic_DNA"/>
</dbReference>
<organism evidence="1 2">
    <name type="scientific">Candidatus Methanogaster sp</name>
    <dbReference type="NCBI Taxonomy" id="3386292"/>
    <lineage>
        <taxon>Archaea</taxon>
        <taxon>Methanobacteriati</taxon>
        <taxon>Methanobacteriota</taxon>
        <taxon>Stenosarchaea group</taxon>
        <taxon>Methanomicrobia</taxon>
        <taxon>Methanosarcinales</taxon>
        <taxon>ANME-2 cluster</taxon>
        <taxon>Candidatus Methanogasteraceae</taxon>
        <taxon>Candidatus Methanogaster</taxon>
    </lineage>
</organism>
<gene>
    <name evidence="1" type="ORF">C4B59_10740</name>
</gene>
<evidence type="ECO:0000313" key="2">
    <source>
        <dbReference type="Proteomes" id="UP000248329"/>
    </source>
</evidence>
<sequence>MTDTILNTIRLPNTNFERLHERLISQLKRRIGGDHISEQVLAAMRNVPRHLFVRESDMAKAYEDYPLSIGHGQTISAPHIVGIMCSLLEIEKGMKILEIGGGSGYHAAVLAELTGPGGMVYAIERITELAEFARQNLTDAGYENVVVTAGDGTLGLPEHAPYDCITVACAAPAVPQPLVDQLKRGGRMTIPIGEYTQELYLIHKNDVISNEKKGGVVFVPLIGEYGF</sequence>
<protein>
    <submittedName>
        <fullName evidence="1">Protein-L-isoaspartate O-methyltransferase</fullName>
    </submittedName>
</protein>